<evidence type="ECO:0000256" key="3">
    <source>
        <dbReference type="ARBA" id="ARBA00023274"/>
    </source>
</evidence>
<evidence type="ECO:0000259" key="4">
    <source>
        <dbReference type="Pfam" id="PF01778"/>
    </source>
</evidence>
<keyword evidence="2" id="KW-0689">Ribosomal protein</keyword>
<dbReference type="Gene3D" id="3.30.390.110">
    <property type="match status" value="1"/>
</dbReference>
<dbReference type="AlphaFoldDB" id="A0A7S2T0X7"/>
<dbReference type="GO" id="GO:1990904">
    <property type="term" value="C:ribonucleoprotein complex"/>
    <property type="evidence" value="ECO:0007669"/>
    <property type="project" value="UniProtKB-KW"/>
</dbReference>
<dbReference type="Pfam" id="PF01778">
    <property type="entry name" value="Ribosomal_L28e"/>
    <property type="match status" value="1"/>
</dbReference>
<evidence type="ECO:0000256" key="1">
    <source>
        <dbReference type="ARBA" id="ARBA00007926"/>
    </source>
</evidence>
<proteinExistence type="inferred from homology"/>
<keyword evidence="3" id="KW-0687">Ribonucleoprotein</keyword>
<dbReference type="PANTHER" id="PTHR10544">
    <property type="entry name" value="60S RIBOSOMAL PROTEIN L28"/>
    <property type="match status" value="1"/>
</dbReference>
<dbReference type="GO" id="GO:0006412">
    <property type="term" value="P:translation"/>
    <property type="evidence" value="ECO:0007669"/>
    <property type="project" value="InterPro"/>
</dbReference>
<gene>
    <name evidence="5" type="ORF">CPRI1469_LOCUS3448</name>
    <name evidence="6" type="ORF">CPRI1469_LOCUS3449</name>
</gene>
<dbReference type="InterPro" id="IPR002672">
    <property type="entry name" value="Ribosomal_eL28"/>
</dbReference>
<protein>
    <recommendedName>
        <fullName evidence="4">Ribosomal eL28/Mak16 domain-containing protein</fullName>
    </recommendedName>
</protein>
<reference evidence="6" key="1">
    <citation type="submission" date="2021-01" db="EMBL/GenBank/DDBJ databases">
        <authorList>
            <person name="Corre E."/>
            <person name="Pelletier E."/>
            <person name="Niang G."/>
            <person name="Scheremetjew M."/>
            <person name="Finn R."/>
            <person name="Kale V."/>
            <person name="Holt S."/>
            <person name="Cochrane G."/>
            <person name="Meng A."/>
            <person name="Brown T."/>
            <person name="Cohen L."/>
        </authorList>
    </citation>
    <scope>NUCLEOTIDE SEQUENCE</scope>
    <source>
        <strain evidence="6">CCMP1205</strain>
    </source>
</reference>
<name>A0A7S2T0X7_9CHLO</name>
<feature type="domain" description="Ribosomal eL28/Mak16" evidence="4">
    <location>
        <begin position="6"/>
        <end position="117"/>
    </location>
</feature>
<dbReference type="GO" id="GO:0003735">
    <property type="term" value="F:structural constituent of ribosome"/>
    <property type="evidence" value="ECO:0007669"/>
    <property type="project" value="InterPro"/>
</dbReference>
<evidence type="ECO:0000313" key="6">
    <source>
        <dbReference type="EMBL" id="CAD9714596.1"/>
    </source>
</evidence>
<accession>A0A7S2T0X7</accession>
<organism evidence="6">
    <name type="scientific">Chloropicon primus</name>
    <dbReference type="NCBI Taxonomy" id="1764295"/>
    <lineage>
        <taxon>Eukaryota</taxon>
        <taxon>Viridiplantae</taxon>
        <taxon>Chlorophyta</taxon>
        <taxon>Chloropicophyceae</taxon>
        <taxon>Chloropicales</taxon>
        <taxon>Chloropicaceae</taxon>
        <taxon>Chloropicon</taxon>
    </lineage>
</organism>
<dbReference type="GO" id="GO:0005840">
    <property type="term" value="C:ribosome"/>
    <property type="evidence" value="ECO:0007669"/>
    <property type="project" value="UniProtKB-KW"/>
</dbReference>
<evidence type="ECO:0000256" key="2">
    <source>
        <dbReference type="ARBA" id="ARBA00022980"/>
    </source>
</evidence>
<dbReference type="EMBL" id="HBHL01005263">
    <property type="protein sequence ID" value="CAD9714595.1"/>
    <property type="molecule type" value="Transcribed_RNA"/>
</dbReference>
<evidence type="ECO:0000313" key="5">
    <source>
        <dbReference type="EMBL" id="CAD9714595.1"/>
    </source>
</evidence>
<dbReference type="EMBL" id="HBHL01005264">
    <property type="protein sequence ID" value="CAD9714596.1"/>
    <property type="molecule type" value="Transcribed_RNA"/>
</dbReference>
<dbReference type="InterPro" id="IPR029004">
    <property type="entry name" value="Ribosomal_eL28/Mak16"/>
</dbReference>
<sequence length="125" mass="13379">MASSELIWQCIRGGNSYMRKNKCGGVFSAESGNLSGKHSYKYSGIANAKNVGLKTVGNDIVLTKGKVKKGKKAVGVSSTVFKKDARKVMKGVSKEVSGYRSDLSDYAVRRVAALAKSVRVSNAKK</sequence>
<comment type="similarity">
    <text evidence="1">Belongs to the eukaryotic ribosomal protein eL28 family.</text>
</comment>